<proteinExistence type="predicted"/>
<reference evidence="3" key="1">
    <citation type="submission" date="2017-04" db="EMBL/GenBank/DDBJ databases">
        <authorList>
            <person name="Varghese N."/>
            <person name="Submissions S."/>
        </authorList>
    </citation>
    <scope>NUCLEOTIDE SEQUENCE [LARGE SCALE GENOMIC DNA]</scope>
    <source>
        <strain evidence="3">Ballard 720</strain>
    </source>
</reference>
<dbReference type="InterPro" id="IPR032708">
    <property type="entry name" value="McjB_C"/>
</dbReference>
<gene>
    <name evidence="2" type="ORF">SAMN06295900_101338</name>
</gene>
<name>A0A1X7CFT9_TRICW</name>
<dbReference type="GeneID" id="95549186"/>
<dbReference type="Pfam" id="PF13471">
    <property type="entry name" value="Transglut_core3"/>
    <property type="match status" value="1"/>
</dbReference>
<dbReference type="STRING" id="28094.SAMN06295900_101338"/>
<dbReference type="Proteomes" id="UP000192911">
    <property type="component" value="Unassembled WGS sequence"/>
</dbReference>
<keyword evidence="3" id="KW-1185">Reference proteome</keyword>
<sequence length="168" mass="18597">MSTRDEERLIFLLHALIRTLLVERPVDEAYLGICKSVLPGLVLGEFGAPRSHPAVCDRASLRYLTDICDYIYALDDKEWSYASCYSASIAVQLVALARGVPARIAIGVKRQDAKMVGHAWVELGDAPQASVINPGRVCIDDFKVVKRLDAETALQSWMRKTCDSGRCL</sequence>
<organism evidence="2 3">
    <name type="scientific">Trinickia caryophylli</name>
    <name type="common">Paraburkholderia caryophylli</name>
    <dbReference type="NCBI Taxonomy" id="28094"/>
    <lineage>
        <taxon>Bacteria</taxon>
        <taxon>Pseudomonadati</taxon>
        <taxon>Pseudomonadota</taxon>
        <taxon>Betaproteobacteria</taxon>
        <taxon>Burkholderiales</taxon>
        <taxon>Burkholderiaceae</taxon>
        <taxon>Trinickia</taxon>
    </lineage>
</organism>
<evidence type="ECO:0000313" key="2">
    <source>
        <dbReference type="EMBL" id="SME95810.1"/>
    </source>
</evidence>
<dbReference type="EMBL" id="FXAH01000001">
    <property type="protein sequence ID" value="SME95810.1"/>
    <property type="molecule type" value="Genomic_DNA"/>
</dbReference>
<feature type="domain" description="Microcin J25-processing protein McjB C-terminal" evidence="1">
    <location>
        <begin position="56"/>
        <end position="127"/>
    </location>
</feature>
<dbReference type="AlphaFoldDB" id="A0A1X7CFT9"/>
<protein>
    <submittedName>
        <fullName evidence="2">Transglutaminase-like superfamily protein</fullName>
    </submittedName>
</protein>
<accession>A0A1X7CFT9</accession>
<evidence type="ECO:0000259" key="1">
    <source>
        <dbReference type="Pfam" id="PF13471"/>
    </source>
</evidence>
<dbReference type="RefSeq" id="WP_158243535.1">
    <property type="nucleotide sequence ID" value="NZ_BSQD01000001.1"/>
</dbReference>
<evidence type="ECO:0000313" key="3">
    <source>
        <dbReference type="Proteomes" id="UP000192911"/>
    </source>
</evidence>